<dbReference type="HAMAP" id="MF_00165">
    <property type="entry name" value="Thymidylate_kinase"/>
    <property type="match status" value="1"/>
</dbReference>
<keyword evidence="14" id="KW-1185">Reference proteome</keyword>
<evidence type="ECO:0000256" key="4">
    <source>
        <dbReference type="ARBA" id="ARBA00022679"/>
    </source>
</evidence>
<gene>
    <name evidence="11" type="primary">tmk</name>
    <name evidence="13" type="ORF">CR194_19550</name>
</gene>
<dbReference type="RefSeq" id="WP_110612260.1">
    <property type="nucleotide sequence ID" value="NZ_PDOD01000007.1"/>
</dbReference>
<dbReference type="OrthoDB" id="9774907at2"/>
<accession>A0A323T862</accession>
<evidence type="ECO:0000256" key="7">
    <source>
        <dbReference type="ARBA" id="ARBA00022777"/>
    </source>
</evidence>
<dbReference type="GO" id="GO:0004798">
    <property type="term" value="F:dTMP kinase activity"/>
    <property type="evidence" value="ECO:0007669"/>
    <property type="project" value="UniProtKB-UniRule"/>
</dbReference>
<dbReference type="InterPro" id="IPR039430">
    <property type="entry name" value="Thymidylate_kin-like_dom"/>
</dbReference>
<keyword evidence="5 11" id="KW-0545">Nucleotide biosynthesis</keyword>
<evidence type="ECO:0000256" key="9">
    <source>
        <dbReference type="ARBA" id="ARBA00048743"/>
    </source>
</evidence>
<evidence type="ECO:0000256" key="3">
    <source>
        <dbReference type="ARBA" id="ARBA00017144"/>
    </source>
</evidence>
<proteinExistence type="inferred from homology"/>
<evidence type="ECO:0000256" key="8">
    <source>
        <dbReference type="ARBA" id="ARBA00022840"/>
    </source>
</evidence>
<keyword evidence="6 11" id="KW-0547">Nucleotide-binding</keyword>
<comment type="similarity">
    <text evidence="1 11">Belongs to the thymidylate kinase family.</text>
</comment>
<evidence type="ECO:0000256" key="10">
    <source>
        <dbReference type="ARBA" id="ARBA00057735"/>
    </source>
</evidence>
<organism evidence="13 14">
    <name type="scientific">Salipaludibacillus keqinensis</name>
    <dbReference type="NCBI Taxonomy" id="2045207"/>
    <lineage>
        <taxon>Bacteria</taxon>
        <taxon>Bacillati</taxon>
        <taxon>Bacillota</taxon>
        <taxon>Bacilli</taxon>
        <taxon>Bacillales</taxon>
        <taxon>Bacillaceae</taxon>
    </lineage>
</organism>
<dbReference type="GO" id="GO:0005524">
    <property type="term" value="F:ATP binding"/>
    <property type="evidence" value="ECO:0007669"/>
    <property type="project" value="UniProtKB-UniRule"/>
</dbReference>
<dbReference type="NCBIfam" id="TIGR00041">
    <property type="entry name" value="DTMP_kinase"/>
    <property type="match status" value="1"/>
</dbReference>
<keyword evidence="4 11" id="KW-0808">Transferase</keyword>
<dbReference type="GO" id="GO:0006235">
    <property type="term" value="P:dTTP biosynthetic process"/>
    <property type="evidence" value="ECO:0007669"/>
    <property type="project" value="UniProtKB-UniRule"/>
</dbReference>
<dbReference type="FunFam" id="3.40.50.300:FF:000225">
    <property type="entry name" value="Thymidylate kinase"/>
    <property type="match status" value="1"/>
</dbReference>
<feature type="binding site" evidence="11">
    <location>
        <begin position="10"/>
        <end position="17"/>
    </location>
    <ligand>
        <name>ATP</name>
        <dbReference type="ChEBI" id="CHEBI:30616"/>
    </ligand>
</feature>
<evidence type="ECO:0000256" key="11">
    <source>
        <dbReference type="HAMAP-Rule" id="MF_00165"/>
    </source>
</evidence>
<sequence>MSGLFITFEGGEGAGKTTVLHRVKEQLEQEGLSVIATREPGGSVIAEKVREIILDPAHTEMDIRTEALLYAAARRQHLIETVIPQLNQGGIVLCDRFIDSSLVYQGVARGIGVDEVLQLNLFATEGMMPSLTLYFDIAPEKGLSRIAEHKGREFNRLDQESLSFHHQVRKAYHDLQQKEPERIHTINASERLEQVIENTLQEIRVVMKKKTT</sequence>
<evidence type="ECO:0000256" key="2">
    <source>
        <dbReference type="ARBA" id="ARBA00012980"/>
    </source>
</evidence>
<dbReference type="InterPro" id="IPR018094">
    <property type="entry name" value="Thymidylate_kinase"/>
</dbReference>
<dbReference type="Proteomes" id="UP000248214">
    <property type="component" value="Unassembled WGS sequence"/>
</dbReference>
<dbReference type="EMBL" id="PDOD01000007">
    <property type="protein sequence ID" value="PYZ91530.1"/>
    <property type="molecule type" value="Genomic_DNA"/>
</dbReference>
<keyword evidence="7 11" id="KW-0418">Kinase</keyword>
<evidence type="ECO:0000313" key="13">
    <source>
        <dbReference type="EMBL" id="PYZ91530.1"/>
    </source>
</evidence>
<keyword evidence="8 11" id="KW-0067">ATP-binding</keyword>
<dbReference type="CDD" id="cd01672">
    <property type="entry name" value="TMPK"/>
    <property type="match status" value="1"/>
</dbReference>
<dbReference type="SUPFAM" id="SSF52540">
    <property type="entry name" value="P-loop containing nucleoside triphosphate hydrolases"/>
    <property type="match status" value="1"/>
</dbReference>
<dbReference type="Gene3D" id="3.40.50.300">
    <property type="entry name" value="P-loop containing nucleotide triphosphate hydrolases"/>
    <property type="match status" value="1"/>
</dbReference>
<dbReference type="PROSITE" id="PS01331">
    <property type="entry name" value="THYMIDYLATE_KINASE"/>
    <property type="match status" value="1"/>
</dbReference>
<dbReference type="EC" id="2.7.4.9" evidence="2 11"/>
<protein>
    <recommendedName>
        <fullName evidence="3 11">Thymidylate kinase</fullName>
        <ecNumber evidence="2 11">2.7.4.9</ecNumber>
    </recommendedName>
    <alternativeName>
        <fullName evidence="11">dTMP kinase</fullName>
    </alternativeName>
</protein>
<feature type="domain" description="Thymidylate kinase-like" evidence="12">
    <location>
        <begin position="8"/>
        <end position="196"/>
    </location>
</feature>
<dbReference type="GO" id="GO:0006233">
    <property type="term" value="P:dTDP biosynthetic process"/>
    <property type="evidence" value="ECO:0007669"/>
    <property type="project" value="InterPro"/>
</dbReference>
<evidence type="ECO:0000256" key="6">
    <source>
        <dbReference type="ARBA" id="ARBA00022741"/>
    </source>
</evidence>
<dbReference type="PANTHER" id="PTHR10344:SF4">
    <property type="entry name" value="UMP-CMP KINASE 2, MITOCHONDRIAL"/>
    <property type="match status" value="1"/>
</dbReference>
<dbReference type="GO" id="GO:0006227">
    <property type="term" value="P:dUDP biosynthetic process"/>
    <property type="evidence" value="ECO:0007669"/>
    <property type="project" value="TreeGrafter"/>
</dbReference>
<evidence type="ECO:0000256" key="1">
    <source>
        <dbReference type="ARBA" id="ARBA00009776"/>
    </source>
</evidence>
<evidence type="ECO:0000313" key="14">
    <source>
        <dbReference type="Proteomes" id="UP000248214"/>
    </source>
</evidence>
<comment type="catalytic activity">
    <reaction evidence="9 11">
        <text>dTMP + ATP = dTDP + ADP</text>
        <dbReference type="Rhea" id="RHEA:13517"/>
        <dbReference type="ChEBI" id="CHEBI:30616"/>
        <dbReference type="ChEBI" id="CHEBI:58369"/>
        <dbReference type="ChEBI" id="CHEBI:63528"/>
        <dbReference type="ChEBI" id="CHEBI:456216"/>
        <dbReference type="EC" id="2.7.4.9"/>
    </reaction>
</comment>
<dbReference type="AlphaFoldDB" id="A0A323T862"/>
<dbReference type="Pfam" id="PF02223">
    <property type="entry name" value="Thymidylate_kin"/>
    <property type="match status" value="1"/>
</dbReference>
<comment type="function">
    <text evidence="10 11">Phosphorylation of dTMP to form dTDP in both de novo and salvage pathways of dTTP synthesis.</text>
</comment>
<evidence type="ECO:0000259" key="12">
    <source>
        <dbReference type="Pfam" id="PF02223"/>
    </source>
</evidence>
<reference evidence="13 14" key="1">
    <citation type="submission" date="2017-10" db="EMBL/GenBank/DDBJ databases">
        <title>Bacillus sp. nov., a halophilic bacterium isolated from a Keqin Lake.</title>
        <authorList>
            <person name="Wang H."/>
        </authorList>
    </citation>
    <scope>NUCLEOTIDE SEQUENCE [LARGE SCALE GENOMIC DNA]</scope>
    <source>
        <strain evidence="13 14">KQ-12</strain>
    </source>
</reference>
<dbReference type="GO" id="GO:0005829">
    <property type="term" value="C:cytosol"/>
    <property type="evidence" value="ECO:0007669"/>
    <property type="project" value="TreeGrafter"/>
</dbReference>
<dbReference type="InterPro" id="IPR018095">
    <property type="entry name" value="Thymidylate_kin_CS"/>
</dbReference>
<comment type="caution">
    <text evidence="13">The sequence shown here is derived from an EMBL/GenBank/DDBJ whole genome shotgun (WGS) entry which is preliminary data.</text>
</comment>
<evidence type="ECO:0000256" key="5">
    <source>
        <dbReference type="ARBA" id="ARBA00022727"/>
    </source>
</evidence>
<dbReference type="InterPro" id="IPR027417">
    <property type="entry name" value="P-loop_NTPase"/>
</dbReference>
<dbReference type="PANTHER" id="PTHR10344">
    <property type="entry name" value="THYMIDYLATE KINASE"/>
    <property type="match status" value="1"/>
</dbReference>
<name>A0A323T862_9BACI</name>